<gene>
    <name evidence="3" type="ORF">CKO45_27450</name>
</gene>
<evidence type="ECO:0000313" key="4">
    <source>
        <dbReference type="Proteomes" id="UP000697995"/>
    </source>
</evidence>
<organism evidence="3 4">
    <name type="scientific">Paracraurococcus ruber</name>
    <dbReference type="NCBI Taxonomy" id="77675"/>
    <lineage>
        <taxon>Bacteria</taxon>
        <taxon>Pseudomonadati</taxon>
        <taxon>Pseudomonadota</taxon>
        <taxon>Alphaproteobacteria</taxon>
        <taxon>Acetobacterales</taxon>
        <taxon>Roseomonadaceae</taxon>
        <taxon>Paracraurococcus</taxon>
    </lineage>
</organism>
<keyword evidence="4" id="KW-1185">Reference proteome</keyword>
<reference evidence="3 4" key="1">
    <citation type="journal article" date="2020" name="Microorganisms">
        <title>Osmotic Adaptation and Compatible Solute Biosynthesis of Phototrophic Bacteria as Revealed from Genome Analyses.</title>
        <authorList>
            <person name="Imhoff J.F."/>
            <person name="Rahn T."/>
            <person name="Kunzel S."/>
            <person name="Keller A."/>
            <person name="Neulinger S.C."/>
        </authorList>
    </citation>
    <scope>NUCLEOTIDE SEQUENCE [LARGE SCALE GENOMIC DNA]</scope>
    <source>
        <strain evidence="3 4">DSM 15382</strain>
    </source>
</reference>
<dbReference type="RefSeq" id="WP_158292375.1">
    <property type="nucleotide sequence ID" value="NZ_NRSG01000407.1"/>
</dbReference>
<dbReference type="EMBL" id="NRSG01000407">
    <property type="protein sequence ID" value="MBK1661932.1"/>
    <property type="molecule type" value="Genomic_DNA"/>
</dbReference>
<dbReference type="InterPro" id="IPR011049">
    <property type="entry name" value="Serralysin-like_metalloprot_C"/>
</dbReference>
<dbReference type="Proteomes" id="UP000697995">
    <property type="component" value="Unassembled WGS sequence"/>
</dbReference>
<comment type="subcellular location">
    <subcellularLocation>
        <location evidence="1">Secreted</location>
    </subcellularLocation>
</comment>
<dbReference type="Pfam" id="PF00353">
    <property type="entry name" value="HemolysinCabind"/>
    <property type="match status" value="1"/>
</dbReference>
<sequence length="1348" mass="136042">MATRPGTTASYLWFGTRAVDFLNGGNTGPQLELLDEAEDFATRKLATGTVDYTGTEWQQFLAFSATQAQLDAFNAANAVGIDLSNGIDPAAAGKVDGTGDLRVGQGVTAQNLADISGGGRLVDLGGLLSRGNDPVVITGLGRIGPGRLDSAGFDAADDGNRVVFGNDLGFGLLGGGGFDPGGNASRLADGESVDFAVAGGRALLQASFTVRVLNGGRTTVILDSDGATLRDTNGDAAGGVVQDASAGELGLGTLAEGTRVAIDYLARSITLNGGTPFAGSTAAFFDAFARNGSNHVTFGSAIGNLVGWSVDDLVLATDAPAPANQPPVAIASKVATNQGQAASGRLTALDPDAGDTLAFALDAGPAKGQVTIGADGRFTYTPDAGATGSDSFGFTVKDTAGASAGATVTVDIAAQTLLVPPGFTALATDPAHVSAAPLVGAGTSGRANHDIVALEGGGFVLAWTGKDAGGTGVFAQRYTAAGVAVGGPVQVNATTDNDQSEPAVKAMPGGGFVVAWTSRGQDGDGSGAYARVFDAAGVPATGEFRLNVATASDQNAADIAPFDVRLIGSWISFDLDGSGFNFFYRYFDSSGNALQDSQSWPAAITGNDQRFGSITPLTTGKVVLSWTTNATPDGSDDVRYVLYDGLIDSPRTLVNTTTQGNQQDSAVAALQDGGFVIVWASQSQDGSGFGVFGQRYDANGTKVGGEFLANTTTFNDQYLPAVTGMADGGFVIGWTSLFQDRSGGGIYGQRYDAAGARLGGETYLQAPTLSGQYHPKLAGLADGTLVAAFQDDAAGLALSINGVAAVTGGIPTGWAGAPASLAIHDSRFVDYKPRGNSHEQVGALADGSFVATWNSLESTGDFYGVLGQRYDASGSRIGGEFWVNTTTVGSQDASSAAGLKGGGFVVTWTSFLQDGDSAGIFGQRFDAAGARLGDEFQVNTFTANDQLAASTAALADGGFVSAWSSMSQDGDGYGVYAQRFDAAGARLGGEFHVSTATPFNQWLPAVAGLAGGGFVVAWSSAGQDGNGDGIYLQRYGADGAALGGEVHASTTTLGDQTTPSVAALAGGGFVVTWASSRQEDFTAGIYGQRYDAGGAAVGGEFHVNTYTKSDQVDPSVTALSDGGFFVGWGSSVQDGSGWGVYGQRFDAAGNAVGPEFRLEQDAFDNQQYPSLVQLAGGNIALEYVQGRGIVTRVLAPTGEGFAAKSVAGTPGNDVLLGGTGADTLAGGGGDDLLRGGAGDDSLADGAGADTLTGGAGADLFAFAAPGDLADRVTDFNPGQDRLDLTALDTGVLAFAGQAAALSQGHGLAWFQGGGDTVVIADLDGVPATVEFRLALTGTLALAAADFLL</sequence>
<dbReference type="Pfam" id="PF17963">
    <property type="entry name" value="Big_9"/>
    <property type="match status" value="1"/>
</dbReference>
<accession>A0ABS1D509</accession>
<dbReference type="InterPro" id="IPR018511">
    <property type="entry name" value="Hemolysin-typ_Ca-bd_CS"/>
</dbReference>
<dbReference type="PANTHER" id="PTHR38340">
    <property type="entry name" value="S-LAYER PROTEIN"/>
    <property type="match status" value="1"/>
</dbReference>
<dbReference type="Gene3D" id="2.60.40.3440">
    <property type="match status" value="1"/>
</dbReference>
<evidence type="ECO:0000313" key="3">
    <source>
        <dbReference type="EMBL" id="MBK1661932.1"/>
    </source>
</evidence>
<comment type="caution">
    <text evidence="3">The sequence shown here is derived from an EMBL/GenBank/DDBJ whole genome shotgun (WGS) entry which is preliminary data.</text>
</comment>
<dbReference type="InterPro" id="IPR001343">
    <property type="entry name" value="Hemolysn_Ca-bd"/>
</dbReference>
<dbReference type="SUPFAM" id="SSF51120">
    <property type="entry name" value="beta-Roll"/>
    <property type="match status" value="1"/>
</dbReference>
<dbReference type="PRINTS" id="PR00313">
    <property type="entry name" value="CABNDNGRPT"/>
</dbReference>
<dbReference type="PANTHER" id="PTHR38340:SF1">
    <property type="entry name" value="S-LAYER PROTEIN"/>
    <property type="match status" value="1"/>
</dbReference>
<dbReference type="Gene3D" id="2.150.10.10">
    <property type="entry name" value="Serralysin-like metalloprotease, C-terminal"/>
    <property type="match status" value="1"/>
</dbReference>
<keyword evidence="2" id="KW-0964">Secreted</keyword>
<dbReference type="NCBIfam" id="TIGR01965">
    <property type="entry name" value="VCBS_repeat"/>
    <property type="match status" value="1"/>
</dbReference>
<proteinExistence type="predicted"/>
<protein>
    <recommendedName>
        <fullName evidence="5">Tandem-95 repeat protein</fullName>
    </recommendedName>
</protein>
<dbReference type="InterPro" id="IPR010221">
    <property type="entry name" value="VCBS_dom"/>
</dbReference>
<dbReference type="PROSITE" id="PS00330">
    <property type="entry name" value="HEMOLYSIN_CALCIUM"/>
    <property type="match status" value="2"/>
</dbReference>
<evidence type="ECO:0000256" key="2">
    <source>
        <dbReference type="ARBA" id="ARBA00022525"/>
    </source>
</evidence>
<evidence type="ECO:0008006" key="5">
    <source>
        <dbReference type="Google" id="ProtNLM"/>
    </source>
</evidence>
<dbReference type="InterPro" id="IPR050557">
    <property type="entry name" value="RTX_toxin/Mannuronan_C5-epim"/>
</dbReference>
<evidence type="ECO:0000256" key="1">
    <source>
        <dbReference type="ARBA" id="ARBA00004613"/>
    </source>
</evidence>
<name>A0ABS1D509_9PROT</name>